<feature type="transmembrane region" description="Helical" evidence="2">
    <location>
        <begin position="139"/>
        <end position="159"/>
    </location>
</feature>
<feature type="region of interest" description="Disordered" evidence="1">
    <location>
        <begin position="1"/>
        <end position="22"/>
    </location>
</feature>
<dbReference type="EMBL" id="JBHUHP010000030">
    <property type="protein sequence ID" value="MFD2093884.1"/>
    <property type="molecule type" value="Genomic_DNA"/>
</dbReference>
<keyword evidence="4" id="KW-1185">Reference proteome</keyword>
<dbReference type="RefSeq" id="WP_376880038.1">
    <property type="nucleotide sequence ID" value="NZ_JBHUHP010000030.1"/>
</dbReference>
<accession>A0ABW4XGP6</accession>
<evidence type="ECO:0000313" key="3">
    <source>
        <dbReference type="EMBL" id="MFD2093884.1"/>
    </source>
</evidence>
<keyword evidence="2" id="KW-1133">Transmembrane helix</keyword>
<feature type="transmembrane region" description="Helical" evidence="2">
    <location>
        <begin position="59"/>
        <end position="84"/>
    </location>
</feature>
<keyword evidence="2" id="KW-0472">Membrane</keyword>
<proteinExistence type="predicted"/>
<name>A0ABW4XGP6_9ACTN</name>
<keyword evidence="2" id="KW-0812">Transmembrane</keyword>
<evidence type="ECO:0008006" key="5">
    <source>
        <dbReference type="Google" id="ProtNLM"/>
    </source>
</evidence>
<organism evidence="3 4">
    <name type="scientific">Blastococcus deserti</name>
    <dbReference type="NCBI Taxonomy" id="2259033"/>
    <lineage>
        <taxon>Bacteria</taxon>
        <taxon>Bacillati</taxon>
        <taxon>Actinomycetota</taxon>
        <taxon>Actinomycetes</taxon>
        <taxon>Geodermatophilales</taxon>
        <taxon>Geodermatophilaceae</taxon>
        <taxon>Blastococcus</taxon>
    </lineage>
</organism>
<feature type="transmembrane region" description="Helical" evidence="2">
    <location>
        <begin position="96"/>
        <end position="119"/>
    </location>
</feature>
<evidence type="ECO:0000256" key="1">
    <source>
        <dbReference type="SAM" id="MobiDB-lite"/>
    </source>
</evidence>
<reference evidence="4" key="1">
    <citation type="journal article" date="2019" name="Int. J. Syst. Evol. Microbiol.">
        <title>The Global Catalogue of Microorganisms (GCM) 10K type strain sequencing project: providing services to taxonomists for standard genome sequencing and annotation.</title>
        <authorList>
            <consortium name="The Broad Institute Genomics Platform"/>
            <consortium name="The Broad Institute Genome Sequencing Center for Infectious Disease"/>
            <person name="Wu L."/>
            <person name="Ma J."/>
        </authorList>
    </citation>
    <scope>NUCLEOTIDE SEQUENCE [LARGE SCALE GENOMIC DNA]</scope>
    <source>
        <strain evidence="4">JCM 3338</strain>
    </source>
</reference>
<evidence type="ECO:0000256" key="2">
    <source>
        <dbReference type="SAM" id="Phobius"/>
    </source>
</evidence>
<evidence type="ECO:0000313" key="4">
    <source>
        <dbReference type="Proteomes" id="UP001597402"/>
    </source>
</evidence>
<comment type="caution">
    <text evidence="3">The sequence shown here is derived from an EMBL/GenBank/DDBJ whole genome shotgun (WGS) entry which is preliminary data.</text>
</comment>
<gene>
    <name evidence="3" type="ORF">ACFSHS_20155</name>
</gene>
<sequence>MSASSTVPTTRRRPVPVPDPSTTAGAVVGLGCTLVGQYVETPWESGPGDWGVGFDANGGWAALAALVAFVAVALVLVGLATARARAVPPERTARRALVLAGLGAVMIFVFWTGVPPVLAGGAAGLALDARRRLGRLPSPAAAALALAVLTVAGAVYLAFTG</sequence>
<dbReference type="Proteomes" id="UP001597402">
    <property type="component" value="Unassembled WGS sequence"/>
</dbReference>
<protein>
    <recommendedName>
        <fullName evidence="5">Tripartite tricarboxylate transporter TctB family protein</fullName>
    </recommendedName>
</protein>